<proteinExistence type="predicted"/>
<evidence type="ECO:0000313" key="2">
    <source>
        <dbReference type="EMBL" id="GAA4000955.1"/>
    </source>
</evidence>
<dbReference type="InterPro" id="IPR009061">
    <property type="entry name" value="DNA-bd_dom_put_sf"/>
</dbReference>
<organism evidence="2 3">
    <name type="scientific">Hymenobacter fastidiosus</name>
    <dbReference type="NCBI Taxonomy" id="486264"/>
    <lineage>
        <taxon>Bacteria</taxon>
        <taxon>Pseudomonadati</taxon>
        <taxon>Bacteroidota</taxon>
        <taxon>Cytophagia</taxon>
        <taxon>Cytophagales</taxon>
        <taxon>Hymenobacteraceae</taxon>
        <taxon>Hymenobacter</taxon>
    </lineage>
</organism>
<dbReference type="Pfam" id="PF12728">
    <property type="entry name" value="HTH_17"/>
    <property type="match status" value="1"/>
</dbReference>
<evidence type="ECO:0000313" key="3">
    <source>
        <dbReference type="Proteomes" id="UP001500567"/>
    </source>
</evidence>
<dbReference type="EMBL" id="BAABDJ010000007">
    <property type="protein sequence ID" value="GAA4000955.1"/>
    <property type="molecule type" value="Genomic_DNA"/>
</dbReference>
<gene>
    <name evidence="2" type="ORF">GCM10022408_10150</name>
</gene>
<dbReference type="RefSeq" id="WP_345071429.1">
    <property type="nucleotide sequence ID" value="NZ_BAABDJ010000007.1"/>
</dbReference>
<protein>
    <recommendedName>
        <fullName evidence="1">Helix-turn-helix domain-containing protein</fullName>
    </recommendedName>
</protein>
<dbReference type="InterPro" id="IPR041657">
    <property type="entry name" value="HTH_17"/>
</dbReference>
<evidence type="ECO:0000259" key="1">
    <source>
        <dbReference type="Pfam" id="PF12728"/>
    </source>
</evidence>
<name>A0ABP7RR36_9BACT</name>
<comment type="caution">
    <text evidence="2">The sequence shown here is derived from an EMBL/GenBank/DDBJ whole genome shotgun (WGS) entry which is preliminary data.</text>
</comment>
<sequence>MANTTHLVTLTQEQCLELVGTAVAEQLKPLMDALRQGAARQQAPEYFTTKQALEYLHLTKPTLNKLRREGLVSSIQCSDNRVLYHREQLDAYLQSKMQKGGPRA</sequence>
<feature type="domain" description="Helix-turn-helix" evidence="1">
    <location>
        <begin position="46"/>
        <end position="96"/>
    </location>
</feature>
<dbReference type="SUPFAM" id="SSF46955">
    <property type="entry name" value="Putative DNA-binding domain"/>
    <property type="match status" value="1"/>
</dbReference>
<keyword evidence="3" id="KW-1185">Reference proteome</keyword>
<dbReference type="Proteomes" id="UP001500567">
    <property type="component" value="Unassembled WGS sequence"/>
</dbReference>
<accession>A0ABP7RR36</accession>
<reference evidence="3" key="1">
    <citation type="journal article" date="2019" name="Int. J. Syst. Evol. Microbiol.">
        <title>The Global Catalogue of Microorganisms (GCM) 10K type strain sequencing project: providing services to taxonomists for standard genome sequencing and annotation.</title>
        <authorList>
            <consortium name="The Broad Institute Genomics Platform"/>
            <consortium name="The Broad Institute Genome Sequencing Center for Infectious Disease"/>
            <person name="Wu L."/>
            <person name="Ma J."/>
        </authorList>
    </citation>
    <scope>NUCLEOTIDE SEQUENCE [LARGE SCALE GENOMIC DNA]</scope>
    <source>
        <strain evidence="3">JCM 17224</strain>
    </source>
</reference>